<reference evidence="2 3" key="1">
    <citation type="submission" date="2020-08" db="EMBL/GenBank/DDBJ databases">
        <title>Plant Genome Project.</title>
        <authorList>
            <person name="Zhang R.-G."/>
        </authorList>
    </citation>
    <scope>NUCLEOTIDE SEQUENCE [LARGE SCALE GENOMIC DNA]</scope>
    <source>
        <tissue evidence="2">Rhizome</tissue>
    </source>
</reference>
<dbReference type="Proteomes" id="UP000734854">
    <property type="component" value="Unassembled WGS sequence"/>
</dbReference>
<evidence type="ECO:0000313" key="3">
    <source>
        <dbReference type="Proteomes" id="UP000734854"/>
    </source>
</evidence>
<feature type="region of interest" description="Disordered" evidence="1">
    <location>
        <begin position="532"/>
        <end position="573"/>
    </location>
</feature>
<evidence type="ECO:0000313" key="2">
    <source>
        <dbReference type="EMBL" id="KAG6492200.1"/>
    </source>
</evidence>
<dbReference type="EMBL" id="JACMSC010000013">
    <property type="protein sequence ID" value="KAG6492200.1"/>
    <property type="molecule type" value="Genomic_DNA"/>
</dbReference>
<protein>
    <submittedName>
        <fullName evidence="2">Uncharacterized protein</fullName>
    </submittedName>
</protein>
<name>A0A8J5KTH0_ZINOF</name>
<organism evidence="2 3">
    <name type="scientific">Zingiber officinale</name>
    <name type="common">Ginger</name>
    <name type="synonym">Amomum zingiber</name>
    <dbReference type="NCBI Taxonomy" id="94328"/>
    <lineage>
        <taxon>Eukaryota</taxon>
        <taxon>Viridiplantae</taxon>
        <taxon>Streptophyta</taxon>
        <taxon>Embryophyta</taxon>
        <taxon>Tracheophyta</taxon>
        <taxon>Spermatophyta</taxon>
        <taxon>Magnoliopsida</taxon>
        <taxon>Liliopsida</taxon>
        <taxon>Zingiberales</taxon>
        <taxon>Zingiberaceae</taxon>
        <taxon>Zingiber</taxon>
    </lineage>
</organism>
<evidence type="ECO:0000256" key="1">
    <source>
        <dbReference type="SAM" id="MobiDB-lite"/>
    </source>
</evidence>
<sequence>MKGGLLPPHRVLFAGAIAGRHRLASSPPRVAGFQLPSPVEIFDRCFPSHAQPPCDVASRLRVQRVSTPLPYYRQRMSPPAATSGGGQRLPPAMCLLQRLPLPASHAVATAAAVFGGQHLRFPDRRFRRRYSRCPCRVRHRSDPVQCFRTSVVFPAIEPCGVSLFGLLSCSRTVLRPADLYRVRLRATRASYAFGGHLSTIRDRDDSVSSLIHSRAPPWARVRSRTQYLFILLLFCYYLDNHTFVGFASSTEVPETGGNPVAGYRLSSQSDSRLLRLDLKGRLVIRLWGLGFERKGAGIFWGEAAAEIRGRKKRPPPAEMKGGLLPPHRVLFAGAIAGRHRLASSPPRVAGFQLPSPVEIFDRCFPSHAQPPCDVASRRRVQRVSTPLPYYRQRMSPPAATSGGGQRLPPAMCLLQRLPLPASHAVATAAAVFGGQHLRFPDRRFRRRYSRCPCRVRHRSDPVQCFRTSVVFPAIEPCGVSLFGLLSCSRTVLRPADLYRVRLRATRASYAFGGHLSTIRDRDDSISSLIHSRAPPWARRPGGTRSLDTGTVDRRRTSDDLVNAADSSPPGREDAVHIPDTSHRQVCAQHSDLSSAILLIGMKGCFIVLL</sequence>
<accession>A0A8J5KTH0</accession>
<comment type="caution">
    <text evidence="2">The sequence shown here is derived from an EMBL/GenBank/DDBJ whole genome shotgun (WGS) entry which is preliminary data.</text>
</comment>
<gene>
    <name evidence="2" type="ORF">ZIOFF_047150</name>
</gene>
<proteinExistence type="predicted"/>
<keyword evidence="3" id="KW-1185">Reference proteome</keyword>
<dbReference type="AlphaFoldDB" id="A0A8J5KTH0"/>